<keyword evidence="4" id="KW-1185">Reference proteome</keyword>
<name>A0A931D6E0_9MICC</name>
<dbReference type="EMBL" id="JADOTZ010000001">
    <property type="protein sequence ID" value="MBG6084535.1"/>
    <property type="molecule type" value="Genomic_DNA"/>
</dbReference>
<dbReference type="InterPro" id="IPR013538">
    <property type="entry name" value="ASHA1/2-like_C"/>
</dbReference>
<dbReference type="AlphaFoldDB" id="A0A931D6E0"/>
<organism evidence="3 4">
    <name type="scientific">Zhihengliuella flava</name>
    <dbReference type="NCBI Taxonomy" id="1285193"/>
    <lineage>
        <taxon>Bacteria</taxon>
        <taxon>Bacillati</taxon>
        <taxon>Actinomycetota</taxon>
        <taxon>Actinomycetes</taxon>
        <taxon>Micrococcales</taxon>
        <taxon>Micrococcaceae</taxon>
        <taxon>Zhihengliuella</taxon>
    </lineage>
</organism>
<dbReference type="InterPro" id="IPR023393">
    <property type="entry name" value="START-like_dom_sf"/>
</dbReference>
<dbReference type="Gene3D" id="3.30.530.20">
    <property type="match status" value="1"/>
</dbReference>
<comment type="similarity">
    <text evidence="1">Belongs to the AHA1 family.</text>
</comment>
<accession>A0A931D6E0</accession>
<gene>
    <name evidence="3" type="ORF">IW252_001302</name>
</gene>
<protein>
    <submittedName>
        <fullName evidence="3">Uncharacterized protein YndB with AHSA1/START domain</fullName>
    </submittedName>
</protein>
<dbReference type="RefSeq" id="WP_196835832.1">
    <property type="nucleotide sequence ID" value="NZ_JADOTZ010000001.1"/>
</dbReference>
<evidence type="ECO:0000313" key="3">
    <source>
        <dbReference type="EMBL" id="MBG6084535.1"/>
    </source>
</evidence>
<dbReference type="Pfam" id="PF08327">
    <property type="entry name" value="AHSA1"/>
    <property type="match status" value="1"/>
</dbReference>
<evidence type="ECO:0000313" key="4">
    <source>
        <dbReference type="Proteomes" id="UP000625033"/>
    </source>
</evidence>
<proteinExistence type="inferred from homology"/>
<sequence length="152" mass="15932">MRIDTASRLIAADARAVLAAFTDADAFVAWLPPAGMTGRLERFDPRAGGSFSMVLTYDEPPAGGGKSGADTDTSQAQITELSPERIVWQIRFPSEDQVAAPAMTMEWTLAGEARGTLVTVAARDVPAFISPADHAEGLASSLANLAAVVERG</sequence>
<reference evidence="3" key="1">
    <citation type="submission" date="2020-11" db="EMBL/GenBank/DDBJ databases">
        <title>Sequencing the genomes of 1000 actinobacteria strains.</title>
        <authorList>
            <person name="Klenk H.-P."/>
        </authorList>
    </citation>
    <scope>NUCLEOTIDE SEQUENCE</scope>
    <source>
        <strain evidence="3">DSM 26152</strain>
    </source>
</reference>
<evidence type="ECO:0000256" key="1">
    <source>
        <dbReference type="ARBA" id="ARBA00006817"/>
    </source>
</evidence>
<feature type="domain" description="Activator of Hsp90 ATPase homologue 1/2-like C-terminal" evidence="2">
    <location>
        <begin position="12"/>
        <end position="150"/>
    </location>
</feature>
<comment type="caution">
    <text evidence="3">The sequence shown here is derived from an EMBL/GenBank/DDBJ whole genome shotgun (WGS) entry which is preliminary data.</text>
</comment>
<dbReference type="SUPFAM" id="SSF55961">
    <property type="entry name" value="Bet v1-like"/>
    <property type="match status" value="1"/>
</dbReference>
<dbReference type="Proteomes" id="UP000625033">
    <property type="component" value="Unassembled WGS sequence"/>
</dbReference>
<evidence type="ECO:0000259" key="2">
    <source>
        <dbReference type="Pfam" id="PF08327"/>
    </source>
</evidence>